<name>A0A2U2PJD8_9SPHI</name>
<dbReference type="EMBL" id="QEAS01000004">
    <property type="protein sequence ID" value="PWG81513.1"/>
    <property type="molecule type" value="Genomic_DNA"/>
</dbReference>
<dbReference type="Pfam" id="PF13649">
    <property type="entry name" value="Methyltransf_25"/>
    <property type="match status" value="1"/>
</dbReference>
<dbReference type="AlphaFoldDB" id="A0A2U2PJD8"/>
<sequence>MSSNSVNTFFDKKASEAYDERNSRLSPVSKNLHFLIRLVLDDLPAGSEILCVGVGTGEELIALSEVFPGWHFTGVEPSEPMLEVCRKKINDRGLTERCNLVHGYLAEFNEDKRFDAVLCLLVTHFVTDLRERQAMYTDMYSRLKPGGYLVNADISDDMESPEFKSMLEKWKALHRFSGASEQTLEYIEKAMGTQLSVLSKSKLEELLVKAGFSLPVQFFQSLLIRAWYSKKG</sequence>
<evidence type="ECO:0000259" key="2">
    <source>
        <dbReference type="Pfam" id="PF13649"/>
    </source>
</evidence>
<keyword evidence="1 3" id="KW-0808">Transferase</keyword>
<feature type="domain" description="Methyltransferase" evidence="2">
    <location>
        <begin position="49"/>
        <end position="147"/>
    </location>
</feature>
<dbReference type="CDD" id="cd02440">
    <property type="entry name" value="AdoMet_MTases"/>
    <property type="match status" value="1"/>
</dbReference>
<evidence type="ECO:0000313" key="3">
    <source>
        <dbReference type="EMBL" id="PWG81513.1"/>
    </source>
</evidence>
<dbReference type="GO" id="GO:0032259">
    <property type="term" value="P:methylation"/>
    <property type="evidence" value="ECO:0007669"/>
    <property type="project" value="UniProtKB-KW"/>
</dbReference>
<organism evidence="3 4">
    <name type="scientific">Pararcticibacter amylolyticus</name>
    <dbReference type="NCBI Taxonomy" id="2173175"/>
    <lineage>
        <taxon>Bacteria</taxon>
        <taxon>Pseudomonadati</taxon>
        <taxon>Bacteroidota</taxon>
        <taxon>Sphingobacteriia</taxon>
        <taxon>Sphingobacteriales</taxon>
        <taxon>Sphingobacteriaceae</taxon>
        <taxon>Pararcticibacter</taxon>
    </lineage>
</organism>
<gene>
    <name evidence="3" type="ORF">DDR33_06690</name>
</gene>
<dbReference type="OrthoDB" id="9789123at2"/>
<dbReference type="GO" id="GO:0008168">
    <property type="term" value="F:methyltransferase activity"/>
    <property type="evidence" value="ECO:0007669"/>
    <property type="project" value="UniProtKB-KW"/>
</dbReference>
<evidence type="ECO:0000313" key="4">
    <source>
        <dbReference type="Proteomes" id="UP000245647"/>
    </source>
</evidence>
<dbReference type="InterPro" id="IPR029063">
    <property type="entry name" value="SAM-dependent_MTases_sf"/>
</dbReference>
<keyword evidence="3" id="KW-0489">Methyltransferase</keyword>
<dbReference type="Gene3D" id="3.40.50.150">
    <property type="entry name" value="Vaccinia Virus protein VP39"/>
    <property type="match status" value="1"/>
</dbReference>
<accession>A0A2U2PJD8</accession>
<comment type="caution">
    <text evidence="3">The sequence shown here is derived from an EMBL/GenBank/DDBJ whole genome shotgun (WGS) entry which is preliminary data.</text>
</comment>
<evidence type="ECO:0000256" key="1">
    <source>
        <dbReference type="ARBA" id="ARBA00022679"/>
    </source>
</evidence>
<dbReference type="PANTHER" id="PTHR43861">
    <property type="entry name" value="TRANS-ACONITATE 2-METHYLTRANSFERASE-RELATED"/>
    <property type="match status" value="1"/>
</dbReference>
<dbReference type="Proteomes" id="UP000245647">
    <property type="component" value="Unassembled WGS sequence"/>
</dbReference>
<reference evidence="3 4" key="1">
    <citation type="submission" date="2018-04" db="EMBL/GenBank/DDBJ databases">
        <title>Pedobacter chongqingensis sp. nov., isolated from a rottenly hemp rope.</title>
        <authorList>
            <person name="Cai Y."/>
        </authorList>
    </citation>
    <scope>NUCLEOTIDE SEQUENCE [LARGE SCALE GENOMIC DNA]</scope>
    <source>
        <strain evidence="3 4">FJ4-8</strain>
    </source>
</reference>
<dbReference type="InterPro" id="IPR041698">
    <property type="entry name" value="Methyltransf_25"/>
</dbReference>
<dbReference type="RefSeq" id="WP_109414997.1">
    <property type="nucleotide sequence ID" value="NZ_QEAS01000004.1"/>
</dbReference>
<proteinExistence type="predicted"/>
<keyword evidence="4" id="KW-1185">Reference proteome</keyword>
<dbReference type="SUPFAM" id="SSF53335">
    <property type="entry name" value="S-adenosyl-L-methionine-dependent methyltransferases"/>
    <property type="match status" value="1"/>
</dbReference>
<protein>
    <submittedName>
        <fullName evidence="3">SAM-dependent methyltransferase</fullName>
    </submittedName>
</protein>